<keyword evidence="3 8" id="KW-0349">Heme</keyword>
<name>A0A8S9J6F8_BRACR</name>
<feature type="transmembrane region" description="Helical" evidence="9">
    <location>
        <begin position="15"/>
        <end position="34"/>
    </location>
</feature>
<dbReference type="Proteomes" id="UP000712281">
    <property type="component" value="Unassembled WGS sequence"/>
</dbReference>
<dbReference type="FunFam" id="1.10.630.10:FF:000067">
    <property type="entry name" value="Cytochrome P450 - like protein"/>
    <property type="match status" value="1"/>
</dbReference>
<comment type="cofactor">
    <cofactor evidence="1 8">
        <name>heme</name>
        <dbReference type="ChEBI" id="CHEBI:30413"/>
    </cofactor>
</comment>
<evidence type="ECO:0000256" key="5">
    <source>
        <dbReference type="ARBA" id="ARBA00023002"/>
    </source>
</evidence>
<gene>
    <name evidence="10" type="ORF">F2Q68_00002332</name>
</gene>
<dbReference type="PANTHER" id="PTHR47951:SF3">
    <property type="entry name" value="CYTOCHROME P450, FAMILY 706, SUBFAMILY A, POLYPEPTIDE 4"/>
    <property type="match status" value="1"/>
</dbReference>
<proteinExistence type="inferred from homology"/>
<dbReference type="SUPFAM" id="SSF48264">
    <property type="entry name" value="Cytochrome P450"/>
    <property type="match status" value="3"/>
</dbReference>
<comment type="caution">
    <text evidence="10">The sequence shown here is derived from an EMBL/GenBank/DDBJ whole genome shotgun (WGS) entry which is preliminary data.</text>
</comment>
<evidence type="ECO:0000256" key="2">
    <source>
        <dbReference type="ARBA" id="ARBA00010617"/>
    </source>
</evidence>
<accession>A0A8S9J6F8</accession>
<dbReference type="InterPro" id="IPR036396">
    <property type="entry name" value="Cyt_P450_sf"/>
</dbReference>
<dbReference type="CDD" id="cd11073">
    <property type="entry name" value="CYP76-like"/>
    <property type="match status" value="2"/>
</dbReference>
<dbReference type="GO" id="GO:0005506">
    <property type="term" value="F:iron ion binding"/>
    <property type="evidence" value="ECO:0007669"/>
    <property type="project" value="InterPro"/>
</dbReference>
<dbReference type="GO" id="GO:0016705">
    <property type="term" value="F:oxidoreductase activity, acting on paired donors, with incorporation or reduction of molecular oxygen"/>
    <property type="evidence" value="ECO:0007669"/>
    <property type="project" value="InterPro"/>
</dbReference>
<dbReference type="Gene3D" id="1.10.630.10">
    <property type="entry name" value="Cytochrome P450"/>
    <property type="match status" value="4"/>
</dbReference>
<reference evidence="10" key="1">
    <citation type="submission" date="2019-12" db="EMBL/GenBank/DDBJ databases">
        <title>Genome sequencing and annotation of Brassica cretica.</title>
        <authorList>
            <person name="Studholme D.J."/>
            <person name="Sarris P.F."/>
        </authorList>
    </citation>
    <scope>NUCLEOTIDE SEQUENCE</scope>
    <source>
        <strain evidence="10">PFS-001/15</strain>
        <tissue evidence="10">Leaf</tissue>
    </source>
</reference>
<evidence type="ECO:0000256" key="7">
    <source>
        <dbReference type="ARBA" id="ARBA00023033"/>
    </source>
</evidence>
<keyword evidence="7" id="KW-0503">Monooxygenase</keyword>
<dbReference type="GO" id="GO:0004497">
    <property type="term" value="F:monooxygenase activity"/>
    <property type="evidence" value="ECO:0007669"/>
    <property type="project" value="UniProtKB-KW"/>
</dbReference>
<organism evidence="10 11">
    <name type="scientific">Brassica cretica</name>
    <name type="common">Mustard</name>
    <dbReference type="NCBI Taxonomy" id="69181"/>
    <lineage>
        <taxon>Eukaryota</taxon>
        <taxon>Viridiplantae</taxon>
        <taxon>Streptophyta</taxon>
        <taxon>Embryophyta</taxon>
        <taxon>Tracheophyta</taxon>
        <taxon>Spermatophyta</taxon>
        <taxon>Magnoliopsida</taxon>
        <taxon>eudicotyledons</taxon>
        <taxon>Gunneridae</taxon>
        <taxon>Pentapetalae</taxon>
        <taxon>rosids</taxon>
        <taxon>malvids</taxon>
        <taxon>Brassicales</taxon>
        <taxon>Brassicaceae</taxon>
        <taxon>Brassiceae</taxon>
        <taxon>Brassica</taxon>
    </lineage>
</organism>
<dbReference type="InterPro" id="IPR002401">
    <property type="entry name" value="Cyt_P450_E_grp-I"/>
</dbReference>
<dbReference type="FunFam" id="1.10.630.10:FF:000126">
    <property type="entry name" value="Predicted protein"/>
    <property type="match status" value="1"/>
</dbReference>
<dbReference type="Pfam" id="PF00067">
    <property type="entry name" value="p450"/>
    <property type="match status" value="4"/>
</dbReference>
<dbReference type="PRINTS" id="PR00385">
    <property type="entry name" value="P450"/>
</dbReference>
<evidence type="ECO:0000256" key="3">
    <source>
        <dbReference type="ARBA" id="ARBA00022617"/>
    </source>
</evidence>
<dbReference type="EMBL" id="QGKW02001660">
    <property type="protein sequence ID" value="KAF2577634.1"/>
    <property type="molecule type" value="Genomic_DNA"/>
</dbReference>
<dbReference type="GO" id="GO:0020037">
    <property type="term" value="F:heme binding"/>
    <property type="evidence" value="ECO:0007669"/>
    <property type="project" value="InterPro"/>
</dbReference>
<keyword evidence="9" id="KW-0812">Transmembrane</keyword>
<keyword evidence="5" id="KW-0560">Oxidoreductase</keyword>
<protein>
    <recommendedName>
        <fullName evidence="12">Cytochrome P450</fullName>
    </recommendedName>
</protein>
<evidence type="ECO:0000313" key="10">
    <source>
        <dbReference type="EMBL" id="KAF2577634.1"/>
    </source>
</evidence>
<evidence type="ECO:0000313" key="11">
    <source>
        <dbReference type="Proteomes" id="UP000712281"/>
    </source>
</evidence>
<evidence type="ECO:0008006" key="12">
    <source>
        <dbReference type="Google" id="ProtNLM"/>
    </source>
</evidence>
<dbReference type="InterPro" id="IPR017972">
    <property type="entry name" value="Cyt_P450_CS"/>
</dbReference>
<dbReference type="PRINTS" id="PR00463">
    <property type="entry name" value="EP450I"/>
</dbReference>
<evidence type="ECO:0000256" key="1">
    <source>
        <dbReference type="ARBA" id="ARBA00001971"/>
    </source>
</evidence>
<evidence type="ECO:0000256" key="4">
    <source>
        <dbReference type="ARBA" id="ARBA00022723"/>
    </source>
</evidence>
<dbReference type="PANTHER" id="PTHR47951">
    <property type="entry name" value="OS08G0547900 PROTEIN"/>
    <property type="match status" value="1"/>
</dbReference>
<keyword evidence="4 8" id="KW-0479">Metal-binding</keyword>
<dbReference type="InterPro" id="IPR001128">
    <property type="entry name" value="Cyt_P450"/>
</dbReference>
<keyword evidence="6 8" id="KW-0408">Iron</keyword>
<dbReference type="PROSITE" id="PS00086">
    <property type="entry name" value="CYTOCHROME_P450"/>
    <property type="match status" value="3"/>
</dbReference>
<feature type="binding site" description="axial binding residue" evidence="8">
    <location>
        <position position="454"/>
    </location>
    <ligand>
        <name>heme</name>
        <dbReference type="ChEBI" id="CHEBI:30413"/>
    </ligand>
    <ligandPart>
        <name>Fe</name>
        <dbReference type="ChEBI" id="CHEBI:18248"/>
    </ligandPart>
</feature>
<keyword evidence="9" id="KW-0472">Membrane</keyword>
<comment type="similarity">
    <text evidence="2">Belongs to the cytochrome P450 family.</text>
</comment>
<dbReference type="AlphaFoldDB" id="A0A8S9J6F8"/>
<keyword evidence="9" id="KW-1133">Transmembrane helix</keyword>
<sequence>MSPISNLFTDNTMNVPPYAILVLTTIITVFWFLLKRSPQPPLPPGPRGLPIVGNLPFLKPDLHTYFRDLAQEYGPIFKLNLGSKLTVVVNTPSLAREILKEQDINFSNRDVPLTARAITYGGLDLVWLPYSAEWRMLRKVCVLKLLNRKTLDSIYELRRKEIRERTRFLYEKSQEEAAVNVGDQLFVTMMNLTINMLWGGSVKAEEMESVGTEFKVVVSEITRLLGEPNISDFFPWLARFDLQGLLKQMRVCARKLDAIFDGAIEKMPKLESKDDGECKDFLQQLMKLKDQEANSEVPITVNHVKAVLADMVIGGTDTSTNTIEFAMAELIKNPESMKRAQQELDEVVGKDNIVEESHIARLPYIVAIMKETLRLYPTVPLLVPHRPAETAVVGGYNVPKDTKIFMNVWSIQRDPNVWENPNEFRPERFLDKKSCDFHGTDYSFLPFGSGRRICAGVALAERMVQYTLATLLHSFDWKIPEGHELNVEDKFGIVLKLKNPLIAMPVPRLNLGSKLTVVVNTPSLAREILKEQDINFSNRDVPLTARAISYGGLDIVWLPYSAEWRMLRKVCVLKLLNRKMLDSFYARRRKEIRERTRFLYEKSQEKSAVNVGDQLFVTMMNLMTNMLWGSSVKAEEMRSVGTEFKGLVSDITRLLGEPNVSDFFPWLARFDLQGLVKQMRVYARELDAIFDGAIEKMPNLGSKDDAKDMVIGGTDTSTNTIEFAMAELIKNQESMKKAQHELDEVVGKDNIVEESHITKLPYIVAIMKETLRLYPTVPLLVPHRPAETAVVSGYTVPKDTKIFINVWSIQRDPNVWENSNEFRPERFLDKKSCDFYGTDYSFLPFGSGRRICAGLALAERMVEYTLATLLHSFDWKIPEGHVFNVEDKFGIVLKLKNPLIAMPVSRPYKFKTRVHWRFTSSHMEDPFNLSLYEFDHVIITKLSPPEQALRRRPPLLRPAPRQPLLHLLSNLNNLYDMVIGGTDTSTNTIEFAMAELIKNPESMKRAQHELDEVVGKDNIVEESHITKLPYIVRDPNVWENPNEFHPERFLDKSCDFHGTDYSFLPFGSGRRICVGLALAERMVQYTLATLLHSFDWKIPEGHVFNVEDEFGIVLKLKNPLIAMPVSRLSDPNLYL</sequence>
<evidence type="ECO:0000256" key="8">
    <source>
        <dbReference type="PIRSR" id="PIRSR602401-1"/>
    </source>
</evidence>
<evidence type="ECO:0000256" key="9">
    <source>
        <dbReference type="SAM" id="Phobius"/>
    </source>
</evidence>
<evidence type="ECO:0000256" key="6">
    <source>
        <dbReference type="ARBA" id="ARBA00023004"/>
    </source>
</evidence>